<evidence type="ECO:0000259" key="1">
    <source>
        <dbReference type="Pfam" id="PF10536"/>
    </source>
</evidence>
<dbReference type="InterPro" id="IPR044824">
    <property type="entry name" value="MAIN-like"/>
</dbReference>
<name>A0AAV1BAB1_VICFA</name>
<protein>
    <recommendedName>
        <fullName evidence="1">Aminotransferase-like plant mobile domain-containing protein</fullName>
    </recommendedName>
</protein>
<keyword evidence="3" id="KW-1185">Reference proteome</keyword>
<accession>A0AAV1BAB1</accession>
<evidence type="ECO:0000313" key="2">
    <source>
        <dbReference type="EMBL" id="CAI8619465.1"/>
    </source>
</evidence>
<reference evidence="2 3" key="1">
    <citation type="submission" date="2023-01" db="EMBL/GenBank/DDBJ databases">
        <authorList>
            <person name="Kreplak J."/>
        </authorList>
    </citation>
    <scope>NUCLEOTIDE SEQUENCE [LARGE SCALE GENOMIC DNA]</scope>
</reference>
<feature type="domain" description="Aminotransferase-like plant mobile" evidence="1">
    <location>
        <begin position="67"/>
        <end position="212"/>
    </location>
</feature>
<dbReference type="GO" id="GO:0010073">
    <property type="term" value="P:meristem maintenance"/>
    <property type="evidence" value="ECO:0007669"/>
    <property type="project" value="InterPro"/>
</dbReference>
<dbReference type="AlphaFoldDB" id="A0AAV1BAB1"/>
<gene>
    <name evidence="2" type="ORF">VFH_VI172160</name>
</gene>
<dbReference type="Pfam" id="PF10536">
    <property type="entry name" value="PMD"/>
    <property type="match status" value="1"/>
</dbReference>
<dbReference type="InterPro" id="IPR019557">
    <property type="entry name" value="AminoTfrase-like_pln_mobile"/>
</dbReference>
<sequence length="218" mass="24397">MQEAGFPAIHGGVMGGRLETLSALCKSIDADFKNELHAEGGLFQFLFVPEANILKPIAEKLLKCFEANSSTFFINGLKLGITLQDVLFIFHLPIDGKLILLERCPSDEAFKRVYPEGPYDKKRKEGFYKSVACDSNFSSKQRKVVILMLILRAFVMPSFDGNSIPLSFVALLEDVDSVSNYAWGAAMLSYLLSGIENFRSKKKKHLDGNFWIFLVSII</sequence>
<dbReference type="PANTHER" id="PTHR46033:SF1">
    <property type="entry name" value="PROTEIN MAIN-LIKE 2"/>
    <property type="match status" value="1"/>
</dbReference>
<proteinExistence type="predicted"/>
<dbReference type="Proteomes" id="UP001157006">
    <property type="component" value="Chromosome 6"/>
</dbReference>
<organism evidence="2 3">
    <name type="scientific">Vicia faba</name>
    <name type="common">Broad bean</name>
    <name type="synonym">Faba vulgaris</name>
    <dbReference type="NCBI Taxonomy" id="3906"/>
    <lineage>
        <taxon>Eukaryota</taxon>
        <taxon>Viridiplantae</taxon>
        <taxon>Streptophyta</taxon>
        <taxon>Embryophyta</taxon>
        <taxon>Tracheophyta</taxon>
        <taxon>Spermatophyta</taxon>
        <taxon>Magnoliopsida</taxon>
        <taxon>eudicotyledons</taxon>
        <taxon>Gunneridae</taxon>
        <taxon>Pentapetalae</taxon>
        <taxon>rosids</taxon>
        <taxon>fabids</taxon>
        <taxon>Fabales</taxon>
        <taxon>Fabaceae</taxon>
        <taxon>Papilionoideae</taxon>
        <taxon>50 kb inversion clade</taxon>
        <taxon>NPAAA clade</taxon>
        <taxon>Hologalegina</taxon>
        <taxon>IRL clade</taxon>
        <taxon>Fabeae</taxon>
        <taxon>Vicia</taxon>
    </lineage>
</organism>
<dbReference type="PANTHER" id="PTHR46033">
    <property type="entry name" value="PROTEIN MAIN-LIKE 2"/>
    <property type="match status" value="1"/>
</dbReference>
<dbReference type="EMBL" id="OX451741">
    <property type="protein sequence ID" value="CAI8619465.1"/>
    <property type="molecule type" value="Genomic_DNA"/>
</dbReference>
<evidence type="ECO:0000313" key="3">
    <source>
        <dbReference type="Proteomes" id="UP001157006"/>
    </source>
</evidence>